<gene>
    <name evidence="1" type="ORF">D7V94_05240</name>
</gene>
<dbReference type="Proteomes" id="UP000280696">
    <property type="component" value="Unassembled WGS sequence"/>
</dbReference>
<sequence>MKVWKHFKTITYHKYLVMKGCFKVGLYKQGLLHDLSKYSPGEFWIGVKYYQGTRSPNAAEREDIGYSTAWLHHKGRNRHHYEYWIDYGGKDIPGGVAPVPMPVNYVVEMLMDRIAACKVYNGVKYTDKSPLEYYNLGKEKAPMHPKTRELLEKLLNMLAKEGEDITFGYIKKELLR</sequence>
<protein>
    <submittedName>
        <fullName evidence="1">Catalase</fullName>
    </submittedName>
</protein>
<name>A0A3A9ANY0_9FIRM</name>
<dbReference type="OrthoDB" id="9784470at2"/>
<proteinExistence type="predicted"/>
<reference evidence="1 2" key="1">
    <citation type="submission" date="2018-09" db="EMBL/GenBank/DDBJ databases">
        <title>Murine metabolic-syndrome-specific gut microbial biobank.</title>
        <authorList>
            <person name="Liu C."/>
        </authorList>
    </citation>
    <scope>NUCLEOTIDE SEQUENCE [LARGE SCALE GENOMIC DNA]</scope>
    <source>
        <strain evidence="1 2">0.1xD8-82</strain>
    </source>
</reference>
<comment type="caution">
    <text evidence="1">The sequence shown here is derived from an EMBL/GenBank/DDBJ whole genome shotgun (WGS) entry which is preliminary data.</text>
</comment>
<organism evidence="1 2">
    <name type="scientific">Parablautia intestinalis</name>
    <dbReference type="NCBI Taxonomy" id="2320100"/>
    <lineage>
        <taxon>Bacteria</taxon>
        <taxon>Bacillati</taxon>
        <taxon>Bacillota</taxon>
        <taxon>Clostridia</taxon>
        <taxon>Lachnospirales</taxon>
        <taxon>Lachnospiraceae</taxon>
        <taxon>Parablautia</taxon>
    </lineage>
</organism>
<dbReference type="InterPro" id="IPR043721">
    <property type="entry name" value="DUF5662"/>
</dbReference>
<keyword evidence="2" id="KW-1185">Reference proteome</keyword>
<dbReference type="RefSeq" id="WP_120467515.1">
    <property type="nucleotide sequence ID" value="NZ_RAYQ01000004.1"/>
</dbReference>
<dbReference type="Pfam" id="PF18907">
    <property type="entry name" value="DUF5662"/>
    <property type="match status" value="1"/>
</dbReference>
<evidence type="ECO:0000313" key="1">
    <source>
        <dbReference type="EMBL" id="RKI92734.1"/>
    </source>
</evidence>
<accession>A0A3A9ANY0</accession>
<dbReference type="EMBL" id="RAYQ01000004">
    <property type="protein sequence ID" value="RKI92734.1"/>
    <property type="molecule type" value="Genomic_DNA"/>
</dbReference>
<evidence type="ECO:0000313" key="2">
    <source>
        <dbReference type="Proteomes" id="UP000280696"/>
    </source>
</evidence>
<dbReference type="AlphaFoldDB" id="A0A3A9ANY0"/>